<dbReference type="InterPro" id="IPR016084">
    <property type="entry name" value="Haem_Oase-like_multi-hlx"/>
</dbReference>
<gene>
    <name evidence="2" type="ORF">HNR39_004552</name>
</gene>
<evidence type="ECO:0008006" key="4">
    <source>
        <dbReference type="Google" id="ProtNLM"/>
    </source>
</evidence>
<keyword evidence="1" id="KW-0560">Oxidoreductase</keyword>
<dbReference type="SMART" id="SM01236">
    <property type="entry name" value="Haem_oxygenase_2"/>
    <property type="match status" value="1"/>
</dbReference>
<sequence>MQVKSDQIFSWLLYMLEADFQEWEKCSANEVLRSELRSNSQKLVNTAYFGNDISALGELHKALALIYTREFSSAEIGTIHCEMQPIFRDIAAIFEKSMFDYELSQLTDGWLEEMPKDGQAYVKWLKKIISEHTSSVHPLYNDFLANRAESSHLAFYFAQETNLDPRFDDILAFLQIGVDVEPKLELAKNYFDEMGNGELAGVHSKMFKTALQQIGVDEKYLQENMLLDAQISGNISGALALSRRHYFKAIGYFGVTEYLAPRRFKHVVNAWRRNGLPEVGIAYHELHIGIDAVHANGWFNNVVAPAVSSNPEIGREIAIGAMIRLNSSEKYLNALLAHLEEQFNATQIA</sequence>
<name>A0A840RZM6_9BURK</name>
<dbReference type="AlphaFoldDB" id="A0A840RZM6"/>
<dbReference type="Proteomes" id="UP000571084">
    <property type="component" value="Unassembled WGS sequence"/>
</dbReference>
<keyword evidence="3" id="KW-1185">Reference proteome</keyword>
<protein>
    <recommendedName>
        <fullName evidence="4">Iron-containing redox enzyme family protein</fullName>
    </recommendedName>
</protein>
<dbReference type="EMBL" id="JACHHQ010000022">
    <property type="protein sequence ID" value="MBB5202682.1"/>
    <property type="molecule type" value="Genomic_DNA"/>
</dbReference>
<evidence type="ECO:0000313" key="3">
    <source>
        <dbReference type="Proteomes" id="UP000571084"/>
    </source>
</evidence>
<dbReference type="InterPro" id="IPR039068">
    <property type="entry name" value="PqqC-like"/>
</dbReference>
<evidence type="ECO:0000256" key="1">
    <source>
        <dbReference type="ARBA" id="ARBA00023002"/>
    </source>
</evidence>
<dbReference type="PANTHER" id="PTHR40279">
    <property type="entry name" value="PQQC-LIKE PROTEIN"/>
    <property type="match status" value="1"/>
</dbReference>
<dbReference type="Pfam" id="PF14518">
    <property type="entry name" value="Haem_oxygenas_2"/>
    <property type="match status" value="1"/>
</dbReference>
<accession>A0A840RZM6</accession>
<dbReference type="PANTHER" id="PTHR40279:SF3">
    <property type="entry name" value="4-AMINOBENZOATE SYNTHASE"/>
    <property type="match status" value="1"/>
</dbReference>
<organism evidence="2 3">
    <name type="scientific">Glaciimonas immobilis</name>
    <dbReference type="NCBI Taxonomy" id="728004"/>
    <lineage>
        <taxon>Bacteria</taxon>
        <taxon>Pseudomonadati</taxon>
        <taxon>Pseudomonadota</taxon>
        <taxon>Betaproteobacteria</taxon>
        <taxon>Burkholderiales</taxon>
        <taxon>Oxalobacteraceae</taxon>
        <taxon>Glaciimonas</taxon>
    </lineage>
</organism>
<reference evidence="2 3" key="1">
    <citation type="submission" date="2020-08" db="EMBL/GenBank/DDBJ databases">
        <title>Genomic Encyclopedia of Type Strains, Phase IV (KMG-IV): sequencing the most valuable type-strain genomes for metagenomic binning, comparative biology and taxonomic classification.</title>
        <authorList>
            <person name="Goeker M."/>
        </authorList>
    </citation>
    <scope>NUCLEOTIDE SEQUENCE [LARGE SCALE GENOMIC DNA]</scope>
    <source>
        <strain evidence="2 3">DSM 23240</strain>
    </source>
</reference>
<dbReference type="SUPFAM" id="SSF48613">
    <property type="entry name" value="Heme oxygenase-like"/>
    <property type="match status" value="1"/>
</dbReference>
<dbReference type="RefSeq" id="WP_209216842.1">
    <property type="nucleotide sequence ID" value="NZ_JAAOZT010000022.1"/>
</dbReference>
<dbReference type="Gene3D" id="1.20.910.10">
    <property type="entry name" value="Heme oxygenase-like"/>
    <property type="match status" value="1"/>
</dbReference>
<dbReference type="GO" id="GO:0016491">
    <property type="term" value="F:oxidoreductase activity"/>
    <property type="evidence" value="ECO:0007669"/>
    <property type="project" value="UniProtKB-KW"/>
</dbReference>
<evidence type="ECO:0000313" key="2">
    <source>
        <dbReference type="EMBL" id="MBB5202682.1"/>
    </source>
</evidence>
<comment type="caution">
    <text evidence="2">The sequence shown here is derived from an EMBL/GenBank/DDBJ whole genome shotgun (WGS) entry which is preliminary data.</text>
</comment>
<proteinExistence type="predicted"/>